<dbReference type="DNASU" id="820210"/>
<dbReference type="PANTHER" id="PTHR31232:SF172">
    <property type="entry name" value="S-PROTEIN HOMOLOG"/>
    <property type="match status" value="1"/>
</dbReference>
<evidence type="ECO:0000313" key="10">
    <source>
        <dbReference type="Proteomes" id="UP000078284"/>
    </source>
</evidence>
<name>A0A384KZP1_ARATH</name>
<evidence type="ECO:0000313" key="8">
    <source>
        <dbReference type="EMBL" id="OAP04671.1"/>
    </source>
</evidence>
<organism evidence="8 10">
    <name type="scientific">Arabidopsis thaliana</name>
    <name type="common">Mouse-ear cress</name>
    <dbReference type="NCBI Taxonomy" id="3702"/>
    <lineage>
        <taxon>Eukaryota</taxon>
        <taxon>Viridiplantae</taxon>
        <taxon>Streptophyta</taxon>
        <taxon>Embryophyta</taxon>
        <taxon>Tracheophyta</taxon>
        <taxon>Spermatophyta</taxon>
        <taxon>Magnoliopsida</taxon>
        <taxon>eudicotyledons</taxon>
        <taxon>Gunneridae</taxon>
        <taxon>Pentapetalae</taxon>
        <taxon>rosids</taxon>
        <taxon>malvids</taxon>
        <taxon>Brassicales</taxon>
        <taxon>Brassicaceae</taxon>
        <taxon>Camelineae</taxon>
        <taxon>Arabidopsis</taxon>
    </lineage>
</organism>
<evidence type="ECO:0000313" key="12">
    <source>
        <dbReference type="Proteomes" id="UP000434276"/>
    </source>
</evidence>
<accession>A0A384KZP1</accession>
<dbReference type="RefSeq" id="NP_187657.1">
    <property type="nucleotide sequence ID" value="NM_111881.3"/>
</dbReference>
<dbReference type="SMR" id="A0A384KZP1"/>
<reference evidence="8" key="2">
    <citation type="submission" date="2016-03" db="EMBL/GenBank/DDBJ databases">
        <title>Full-length assembly of Arabidopsis thaliana Ler reveals the complement of translocations and inversions.</title>
        <authorList>
            <person name="Zapata L."/>
            <person name="Schneeberger K."/>
            <person name="Ossowski S."/>
        </authorList>
    </citation>
    <scope>NUCLEOTIDE SEQUENCE [LARGE SCALE GENOMIC DNA]</scope>
    <source>
        <tissue evidence="8">Leaf</tissue>
    </source>
</reference>
<dbReference type="Proteomes" id="UP000434276">
    <property type="component" value="Unassembled WGS sequence"/>
</dbReference>
<feature type="signal peptide" evidence="6">
    <location>
        <begin position="1"/>
        <end position="21"/>
    </location>
</feature>
<dbReference type="OMA" id="WIRWSIR"/>
<dbReference type="EMBL" id="LUHQ01000003">
    <property type="protein sequence ID" value="OAP04671.1"/>
    <property type="molecule type" value="Genomic_DNA"/>
</dbReference>
<dbReference type="Pfam" id="PF05938">
    <property type="entry name" value="Self-incomp_S1"/>
    <property type="match status" value="1"/>
</dbReference>
<keyword evidence="4 6" id="KW-0964">Secreted</keyword>
<dbReference type="EMBL" id="CACRSJ010000106">
    <property type="protein sequence ID" value="VYS56904.1"/>
    <property type="molecule type" value="Genomic_DNA"/>
</dbReference>
<comment type="subcellular location">
    <subcellularLocation>
        <location evidence="1 6">Secreted</location>
    </subcellularLocation>
</comment>
<gene>
    <name evidence="8" type="ordered locus">AXX17_At3g10270</name>
    <name evidence="9" type="ORF">AN1_LOCUS12355</name>
    <name evidence="7" type="ORF">C24_LOCUS12185</name>
</gene>
<keyword evidence="5 6" id="KW-0732">Signal</keyword>
<reference evidence="10" key="1">
    <citation type="journal article" date="2016" name="Proc. Natl. Acad. Sci. U.S.A.">
        <title>Chromosome-level assembly of Arabidopsis thaliana Ler reveals the extent of translocation and inversion polymorphisms.</title>
        <authorList>
            <person name="Zapata L."/>
            <person name="Ding J."/>
            <person name="Willing E.M."/>
            <person name="Hartwig B."/>
            <person name="Bezdan D."/>
            <person name="Jiao W.B."/>
            <person name="Patel V."/>
            <person name="Velikkakam James G."/>
            <person name="Koornneef M."/>
            <person name="Ossowski S."/>
            <person name="Schneeberger K."/>
        </authorList>
    </citation>
    <scope>NUCLEOTIDE SEQUENCE [LARGE SCALE GENOMIC DNA]</scope>
    <source>
        <strain evidence="10">cv. Landsberg erecta</strain>
    </source>
</reference>
<proteinExistence type="inferred from homology"/>
<evidence type="ECO:0000313" key="9">
    <source>
        <dbReference type="EMBL" id="VYS56904.1"/>
    </source>
</evidence>
<evidence type="ECO:0000256" key="1">
    <source>
        <dbReference type="ARBA" id="ARBA00004613"/>
    </source>
</evidence>
<evidence type="ECO:0000256" key="4">
    <source>
        <dbReference type="ARBA" id="ARBA00022525"/>
    </source>
</evidence>
<protein>
    <recommendedName>
        <fullName evidence="6">S-protein homolog</fullName>
    </recommendedName>
</protein>
<dbReference type="OrthoDB" id="1727555at2759"/>
<dbReference type="ExpressionAtlas" id="A0A384KZP1">
    <property type="expression patterns" value="baseline and differential"/>
</dbReference>
<reference evidence="9 11" key="3">
    <citation type="submission" date="2019-11" db="EMBL/GenBank/DDBJ databases">
        <authorList>
            <person name="Jiao W.-B."/>
            <person name="Schneeberger K."/>
        </authorList>
    </citation>
    <scope>NUCLEOTIDE SEQUENCE [LARGE SCALE GENOMIC DNA]</scope>
    <source>
        <strain evidence="11">cv. An-1</strain>
        <strain evidence="12">cv. C24</strain>
    </source>
</reference>
<evidence type="ECO:0000256" key="6">
    <source>
        <dbReference type="RuleBase" id="RU367044"/>
    </source>
</evidence>
<dbReference type="Proteomes" id="UP000426265">
    <property type="component" value="Unassembled WGS sequence"/>
</dbReference>
<dbReference type="GO" id="GO:0005576">
    <property type="term" value="C:extracellular region"/>
    <property type="evidence" value="ECO:0007669"/>
    <property type="project" value="UniProtKB-SubCell"/>
</dbReference>
<evidence type="ECO:0000256" key="5">
    <source>
        <dbReference type="ARBA" id="ARBA00022729"/>
    </source>
</evidence>
<evidence type="ECO:0000313" key="11">
    <source>
        <dbReference type="Proteomes" id="UP000426265"/>
    </source>
</evidence>
<comment type="similarity">
    <text evidence="2 6">Belongs to the plant self-incompatibility (S1) protein family.</text>
</comment>
<dbReference type="Proteomes" id="UP000078284">
    <property type="component" value="Chromosome 3"/>
</dbReference>
<dbReference type="KEGG" id="ath:AT3G10460"/>
<evidence type="ECO:0000313" key="7">
    <source>
        <dbReference type="EMBL" id="CAA0381950.1"/>
    </source>
</evidence>
<dbReference type="InterPro" id="IPR010264">
    <property type="entry name" value="Self-incomp_S1"/>
</dbReference>
<evidence type="ECO:0000256" key="3">
    <source>
        <dbReference type="ARBA" id="ARBA00022471"/>
    </source>
</evidence>
<keyword evidence="3 6" id="KW-0713">Self-incompatibility</keyword>
<dbReference type="GO" id="GO:0060320">
    <property type="term" value="P:rejection of self pollen"/>
    <property type="evidence" value="ECO:0007669"/>
    <property type="project" value="UniProtKB-KW"/>
</dbReference>
<evidence type="ECO:0000256" key="2">
    <source>
        <dbReference type="ARBA" id="ARBA00005581"/>
    </source>
</evidence>
<dbReference type="AlphaFoldDB" id="A0A384KZP1"/>
<sequence length="132" mass="15825">MKLRVTIFLMVVCLYTENVIGGSVFIYNNLPHGHYLQVKCKSGDTNLGFHVRRPGRFYNYAFTDHILGKTLYWCHLWKGKNWEDHVVIVAYESRDLPHRDNWVRWSARESGIYQNVNGEERFRFRYNWDGHV</sequence>
<dbReference type="PANTHER" id="PTHR31232">
    <property type="match status" value="1"/>
</dbReference>
<dbReference type="EMBL" id="CACSHJ010000089">
    <property type="protein sequence ID" value="CAA0381950.1"/>
    <property type="molecule type" value="Genomic_DNA"/>
</dbReference>
<feature type="chain" id="PRO_5039734992" description="S-protein homolog" evidence="6">
    <location>
        <begin position="22"/>
        <end position="132"/>
    </location>
</feature>